<keyword evidence="3 10" id="KW-0285">Flavoprotein</keyword>
<dbReference type="PANTHER" id="PTHR42803">
    <property type="entry name" value="ACYL-COA DEHYDROGENASE"/>
    <property type="match status" value="1"/>
</dbReference>
<protein>
    <recommendedName>
        <fullName evidence="9">3-methylmercaptopropionyl-CoA dehydrogenase</fullName>
        <ecNumber evidence="8">1.3.99.41</ecNumber>
    </recommendedName>
</protein>
<evidence type="ECO:0000256" key="9">
    <source>
        <dbReference type="ARBA" id="ARBA00069043"/>
    </source>
</evidence>
<comment type="similarity">
    <text evidence="2 10">Belongs to the acyl-CoA dehydrogenase family.</text>
</comment>
<accession>A0A833PFL0</accession>
<name>A0A833PFL0_ACIBZ</name>
<evidence type="ECO:0000259" key="13">
    <source>
        <dbReference type="Pfam" id="PF02771"/>
    </source>
</evidence>
<dbReference type="InterPro" id="IPR037069">
    <property type="entry name" value="AcylCoA_DH/ox_N_sf"/>
</dbReference>
<feature type="domain" description="Acyl-CoA dehydrogenase/oxidase N-terminal" evidence="13">
    <location>
        <begin position="39"/>
        <end position="157"/>
    </location>
</feature>
<feature type="domain" description="Acetyl-CoA dehydrogenase-like C-terminal" evidence="14">
    <location>
        <begin position="477"/>
        <end position="602"/>
    </location>
</feature>
<evidence type="ECO:0000259" key="12">
    <source>
        <dbReference type="Pfam" id="PF02770"/>
    </source>
</evidence>
<dbReference type="Gene3D" id="1.10.540.10">
    <property type="entry name" value="Acyl-CoA dehydrogenase/oxidase, N-terminal domain"/>
    <property type="match status" value="1"/>
</dbReference>
<evidence type="ECO:0000256" key="10">
    <source>
        <dbReference type="RuleBase" id="RU362125"/>
    </source>
</evidence>
<dbReference type="InterPro" id="IPR013786">
    <property type="entry name" value="AcylCoA_DH/ox_N"/>
</dbReference>
<dbReference type="PANTHER" id="PTHR42803:SF1">
    <property type="entry name" value="BROAD-SPECIFICITY LINEAR ACYL-COA DEHYDROGENASE FADE5"/>
    <property type="match status" value="1"/>
</dbReference>
<feature type="domain" description="Acyl-CoA oxidase/dehydrogenase middle" evidence="12">
    <location>
        <begin position="163"/>
        <end position="275"/>
    </location>
</feature>
<dbReference type="Pfam" id="PF02770">
    <property type="entry name" value="Acyl-CoA_dh_M"/>
    <property type="match status" value="1"/>
</dbReference>
<dbReference type="InterPro" id="IPR009100">
    <property type="entry name" value="AcylCoA_DH/oxidase_NM_dom_sf"/>
</dbReference>
<dbReference type="InterPro" id="IPR009075">
    <property type="entry name" value="AcylCo_DH/oxidase_C"/>
</dbReference>
<evidence type="ECO:0000256" key="5">
    <source>
        <dbReference type="ARBA" id="ARBA00023002"/>
    </source>
</evidence>
<evidence type="ECO:0000256" key="2">
    <source>
        <dbReference type="ARBA" id="ARBA00009347"/>
    </source>
</evidence>
<dbReference type="GO" id="GO:0016627">
    <property type="term" value="F:oxidoreductase activity, acting on the CH-CH group of donors"/>
    <property type="evidence" value="ECO:0007669"/>
    <property type="project" value="InterPro"/>
</dbReference>
<dbReference type="Proteomes" id="UP000490535">
    <property type="component" value="Unassembled WGS sequence"/>
</dbReference>
<dbReference type="AlphaFoldDB" id="A0A833PFL0"/>
<evidence type="ECO:0000313" key="15">
    <source>
        <dbReference type="EMBL" id="KAF1024339.1"/>
    </source>
</evidence>
<dbReference type="InterPro" id="IPR006091">
    <property type="entry name" value="Acyl-CoA_Oxase/DH_mid-dom"/>
</dbReference>
<evidence type="ECO:0000256" key="8">
    <source>
        <dbReference type="ARBA" id="ARBA00066694"/>
    </source>
</evidence>
<dbReference type="InterPro" id="IPR052166">
    <property type="entry name" value="Diverse_Acyl-CoA_DH"/>
</dbReference>
<dbReference type="EMBL" id="WNDP01000064">
    <property type="protein sequence ID" value="KAF1024339.1"/>
    <property type="molecule type" value="Genomic_DNA"/>
</dbReference>
<dbReference type="InterPro" id="IPR046373">
    <property type="entry name" value="Acyl-CoA_Oxase/DH_mid-dom_sf"/>
</dbReference>
<comment type="function">
    <text evidence="7">Involved in the assimilation of dimethylsulphoniopropionate (DMSP), an important compound in the fixation of carbon in marine phytoplankton, by mediating the conversion of 3-(methylthio)propanoyl-CoA (MMPA-CoA) to 3-(methylthio)acryloyl-CoA (MTA-CoA).</text>
</comment>
<sequence length="611" mass="67008">MPAYKAPLRDIRFLINEVFDYSGHYKTLSIGENADADTIDMILEGAADFCENVLSPLNQSGDEEGCHFKEGEVTTPKGFKEAYDQFVQGGWQGLSYPEEFGGQGLPMSLNLIKSEMMGTANWSFTMYPGLSMGCMNTIMQFGTDEQKATYMPHLTAGTWSGTMCLTEPQCGTDLGQVKTKAEPKEDGSYAITGTKIFISAGEHDLTENIIHIVLARLPDAPPGTKGISLFIVPKFMPTADGGVGVGVGERNPVTCGSIEHKMGIRASATAVLNFDAATGYLIGEVNRGLHAMFTFMNTARIGTAVQGLAHAELAFQGALPYAKDRMSMRALSGKKDPEKVADAIIHHADVRRMLLTQKAIAEGGRSMIYHAAQLADKMTDALAQGDQAKFDEYDDKLGFYTPILKGFLTELGLEAANHGMQVFGGHGYIKEHGMEQIARDARISTLYEGTTGVQALDLIGRKVLLSSKGKVVREYTAEILKFCGQHARNKYMRRFAWDLTKICAQWNALTVRIMLAARKDRDIVSSASVDFLMFSGYAMMAYYWAQQAAVASEKLASGNGAEVPEFYKAKIKVADFYFEQLLPRAQGHAESMVNPSKTMMSLEAEHFSFDY</sequence>
<evidence type="ECO:0000256" key="3">
    <source>
        <dbReference type="ARBA" id="ARBA00022630"/>
    </source>
</evidence>
<organism evidence="15 16">
    <name type="scientific">Acinetobacter bereziniae</name>
    <name type="common">Acinetobacter genomosp. 10</name>
    <dbReference type="NCBI Taxonomy" id="106648"/>
    <lineage>
        <taxon>Bacteria</taxon>
        <taxon>Pseudomonadati</taxon>
        <taxon>Pseudomonadota</taxon>
        <taxon>Gammaproteobacteria</taxon>
        <taxon>Moraxellales</taxon>
        <taxon>Moraxellaceae</taxon>
        <taxon>Acinetobacter</taxon>
    </lineage>
</organism>
<dbReference type="GO" id="GO:0050660">
    <property type="term" value="F:flavin adenine dinucleotide binding"/>
    <property type="evidence" value="ECO:0007669"/>
    <property type="project" value="InterPro"/>
</dbReference>
<evidence type="ECO:0000259" key="11">
    <source>
        <dbReference type="Pfam" id="PF00441"/>
    </source>
</evidence>
<feature type="domain" description="Acyl-CoA dehydrogenase/oxidase C-terminal" evidence="11">
    <location>
        <begin position="286"/>
        <end position="461"/>
    </location>
</feature>
<dbReference type="EC" id="1.3.99.41" evidence="8"/>
<comment type="catalytic activity">
    <reaction evidence="6">
        <text>3-(methylsulfanyl)propanoyl-CoA + oxidized [electron-transfer flavoprotein] + H(+) = 3-(methylsulfanyl)acryloyl-CoA + reduced [electron-transfer flavoprotein]</text>
        <dbReference type="Rhea" id="RHEA:52612"/>
        <dbReference type="Rhea" id="RHEA-COMP:10685"/>
        <dbReference type="Rhea" id="RHEA-COMP:10686"/>
        <dbReference type="ChEBI" id="CHEBI:15378"/>
        <dbReference type="ChEBI" id="CHEBI:57692"/>
        <dbReference type="ChEBI" id="CHEBI:58307"/>
        <dbReference type="ChEBI" id="CHEBI:82815"/>
        <dbReference type="ChEBI" id="CHEBI:84994"/>
        <dbReference type="EC" id="1.3.99.41"/>
    </reaction>
    <physiologicalReaction direction="left-to-right" evidence="6">
        <dbReference type="Rhea" id="RHEA:52613"/>
    </physiologicalReaction>
</comment>
<dbReference type="Gene3D" id="1.20.140.10">
    <property type="entry name" value="Butyryl-CoA Dehydrogenase, subunit A, domain 3"/>
    <property type="match status" value="1"/>
</dbReference>
<evidence type="ECO:0000256" key="1">
    <source>
        <dbReference type="ARBA" id="ARBA00001974"/>
    </source>
</evidence>
<evidence type="ECO:0000313" key="16">
    <source>
        <dbReference type="Proteomes" id="UP000490535"/>
    </source>
</evidence>
<keyword evidence="5 10" id="KW-0560">Oxidoreductase</keyword>
<evidence type="ECO:0000256" key="6">
    <source>
        <dbReference type="ARBA" id="ARBA00051388"/>
    </source>
</evidence>
<dbReference type="Pfam" id="PF12806">
    <property type="entry name" value="Acyl-CoA_dh_C"/>
    <property type="match status" value="1"/>
</dbReference>
<comment type="cofactor">
    <cofactor evidence="1 10">
        <name>FAD</name>
        <dbReference type="ChEBI" id="CHEBI:57692"/>
    </cofactor>
</comment>
<comment type="caution">
    <text evidence="15">The sequence shown here is derived from an EMBL/GenBank/DDBJ whole genome shotgun (WGS) entry which is preliminary data.</text>
</comment>
<reference evidence="16" key="1">
    <citation type="journal article" date="2020" name="MBio">
        <title>Horizontal gene transfer to a defensive symbiont with a reduced genome amongst a multipartite beetle microbiome.</title>
        <authorList>
            <person name="Waterworth S.C."/>
            <person name="Florez L.V."/>
            <person name="Rees E.R."/>
            <person name="Hertweck C."/>
            <person name="Kaltenpoth M."/>
            <person name="Kwan J.C."/>
        </authorList>
    </citation>
    <scope>NUCLEOTIDE SEQUENCE [LARGE SCALE GENOMIC DNA]</scope>
</reference>
<dbReference type="InterPro" id="IPR036250">
    <property type="entry name" value="AcylCo_DH-like_C"/>
</dbReference>
<dbReference type="Pfam" id="PF02771">
    <property type="entry name" value="Acyl-CoA_dh_N"/>
    <property type="match status" value="1"/>
</dbReference>
<proteinExistence type="inferred from homology"/>
<dbReference type="SUPFAM" id="SSF47203">
    <property type="entry name" value="Acyl-CoA dehydrogenase C-terminal domain-like"/>
    <property type="match status" value="1"/>
</dbReference>
<evidence type="ECO:0000259" key="14">
    <source>
        <dbReference type="Pfam" id="PF12806"/>
    </source>
</evidence>
<evidence type="ECO:0000256" key="4">
    <source>
        <dbReference type="ARBA" id="ARBA00022827"/>
    </source>
</evidence>
<dbReference type="FunFam" id="2.40.110.10:FF:000031">
    <property type="entry name" value="Acyl-CoA dehydrogenase, putative"/>
    <property type="match status" value="1"/>
</dbReference>
<dbReference type="Pfam" id="PF00441">
    <property type="entry name" value="Acyl-CoA_dh_1"/>
    <property type="match status" value="1"/>
</dbReference>
<dbReference type="InterPro" id="IPR025878">
    <property type="entry name" value="Acyl-CoA_dh-like_C_dom"/>
</dbReference>
<keyword evidence="4 10" id="KW-0274">FAD</keyword>
<evidence type="ECO:0000256" key="7">
    <source>
        <dbReference type="ARBA" id="ARBA00058683"/>
    </source>
</evidence>
<gene>
    <name evidence="15" type="primary">dmdC_4</name>
    <name evidence="15" type="ORF">GAK29_02633</name>
</gene>
<dbReference type="Gene3D" id="2.40.110.10">
    <property type="entry name" value="Butyryl-CoA Dehydrogenase, subunit A, domain 2"/>
    <property type="match status" value="1"/>
</dbReference>
<dbReference type="SUPFAM" id="SSF56645">
    <property type="entry name" value="Acyl-CoA dehydrogenase NM domain-like"/>
    <property type="match status" value="1"/>
</dbReference>